<keyword evidence="2" id="KW-0472">Membrane</keyword>
<proteinExistence type="predicted"/>
<keyword evidence="1" id="KW-0175">Coiled coil</keyword>
<name>A0ABX8W6R4_9LACO</name>
<gene>
    <name evidence="4" type="ORF">GYM71_06900</name>
</gene>
<dbReference type="InterPro" id="IPR038734">
    <property type="entry name" value="YhaN_AAA"/>
</dbReference>
<sequence length="833" mass="95013">MKLTKIKVVNFGQFSDFTFELPESNLTVFFGANEAGKSTIVAFIKQVLFGFHLAKHTSAFFEDYKPLARVSPMGGSLFFTDEQANTFELERLYAPGKGSKVGTLTVKRNGQVVPENIFFDQLKNIDGEFYSDSFIFNQDMLAKVGTIGQTDLLERIYYLGAANSDKLIDLRDDFAKKASTLFKKGGTNPPLNQLLKQLKEQKIKVDEAEEEFSDYQELQKQFSDQQAQLTEQEALLTKLQDKQKHAEQLQRLLPSYQKLTKLKQEVKTVYFDEQQYQEAQNLLIEKQNLQKQMENLQKRLAKVAGQDNSLQNEHELVQKKPEVLQWRSEYRSCLQKQKQIASEKEQLVTLKPALAKVADFNQDQMVTLQTDYQNLSLKDDSSRQNTQTDGRYWLIGSGLIIILGLILLVVNSPLFGGAALFGGIVCGMCGFTKQKQAREVKAQQEEQRDLAQKQRAAFTSKYELEPDLLDLPNLLNAWRQYQLQIQKEKVVESQEEDLLLQSSKLADKISQLLHQEVQPDFESILTALDQLETQENLARQSSEEKASLQSTIADNNSRIKELDLKLNALFAAANVTDMAGYTALKSAKLKQEQLQAEINVLTTNLKQDMAELKLIQQDTALQSKLQELLQQIANQQEKIRQLQATKAELSVKMTNLANSNAVFSAKQDLANLKTKFQNLSTEYLADLAVSKWIARALDLASNERFPKMLVLAKEYLRLLTNNRYNSIEIDKKLTVTRYDGKKIKIQYLSRGTSEQLYFALKLAFVQQIKDQINLPILIDDSFVNFDDQRVDQIKQLLDQVAQNNQVLIFTAQSTLVEKLHIQPLTFRKGTENV</sequence>
<dbReference type="Gene3D" id="3.40.50.300">
    <property type="entry name" value="P-loop containing nucleotide triphosphate hydrolases"/>
    <property type="match status" value="2"/>
</dbReference>
<dbReference type="EMBL" id="CP048268">
    <property type="protein sequence ID" value="QYN53167.1"/>
    <property type="molecule type" value="Genomic_DNA"/>
</dbReference>
<feature type="coiled-coil region" evidence="1">
    <location>
        <begin position="191"/>
        <end position="313"/>
    </location>
</feature>
<dbReference type="PANTHER" id="PTHR41259">
    <property type="entry name" value="DOUBLE-STRAND BREAK REPAIR RAD50 ATPASE, PUTATIVE-RELATED"/>
    <property type="match status" value="1"/>
</dbReference>
<feature type="transmembrane region" description="Helical" evidence="2">
    <location>
        <begin position="392"/>
        <end position="409"/>
    </location>
</feature>
<evidence type="ECO:0000256" key="1">
    <source>
        <dbReference type="SAM" id="Coils"/>
    </source>
</evidence>
<keyword evidence="2" id="KW-0812">Transmembrane</keyword>
<feature type="coiled-coil region" evidence="1">
    <location>
        <begin position="584"/>
        <end position="659"/>
    </location>
</feature>
<evidence type="ECO:0000256" key="2">
    <source>
        <dbReference type="SAM" id="Phobius"/>
    </source>
</evidence>
<dbReference type="PANTHER" id="PTHR41259:SF1">
    <property type="entry name" value="DOUBLE-STRAND BREAK REPAIR RAD50 ATPASE, PUTATIVE-RELATED"/>
    <property type="match status" value="1"/>
</dbReference>
<organism evidence="4 5">
    <name type="scientific">Lactobacillus panisapium</name>
    <dbReference type="NCBI Taxonomy" id="2012495"/>
    <lineage>
        <taxon>Bacteria</taxon>
        <taxon>Bacillati</taxon>
        <taxon>Bacillota</taxon>
        <taxon>Bacilli</taxon>
        <taxon>Lactobacillales</taxon>
        <taxon>Lactobacillaceae</taxon>
        <taxon>Lactobacillus</taxon>
    </lineage>
</organism>
<feature type="domain" description="YhaN AAA" evidence="3">
    <location>
        <begin position="1"/>
        <end position="209"/>
    </location>
</feature>
<feature type="coiled-coil region" evidence="1">
    <location>
        <begin position="433"/>
        <end position="461"/>
    </location>
</feature>
<evidence type="ECO:0000313" key="5">
    <source>
        <dbReference type="Proteomes" id="UP000826550"/>
    </source>
</evidence>
<evidence type="ECO:0000313" key="4">
    <source>
        <dbReference type="EMBL" id="QYN53167.1"/>
    </source>
</evidence>
<keyword evidence="2" id="KW-1133">Transmembrane helix</keyword>
<dbReference type="Proteomes" id="UP000826550">
    <property type="component" value="Chromosome"/>
</dbReference>
<protein>
    <submittedName>
        <fullName evidence="4">AAA family ATPase</fullName>
    </submittedName>
</protein>
<dbReference type="InterPro" id="IPR027417">
    <property type="entry name" value="P-loop_NTPase"/>
</dbReference>
<accession>A0ABX8W6R4</accession>
<dbReference type="RefSeq" id="WP_220219941.1">
    <property type="nucleotide sequence ID" value="NZ_CP048268.1"/>
</dbReference>
<reference evidence="4 5" key="1">
    <citation type="submission" date="2020-01" db="EMBL/GenBank/DDBJ databases">
        <title>Vast differences in strain-level diversity in the gut microbiota of two closely related honey bee species.</title>
        <authorList>
            <person name="Ellegaard K.M."/>
            <person name="Suenami S."/>
            <person name="Miyazaki R."/>
            <person name="Engel P."/>
        </authorList>
    </citation>
    <scope>NUCLEOTIDE SEQUENCE [LARGE SCALE GENOMIC DNA]</scope>
    <source>
        <strain evidence="4 5">ESL0416</strain>
    </source>
</reference>
<evidence type="ECO:0000259" key="3">
    <source>
        <dbReference type="Pfam" id="PF13514"/>
    </source>
</evidence>
<keyword evidence="5" id="KW-1185">Reference proteome</keyword>
<dbReference type="SUPFAM" id="SSF52540">
    <property type="entry name" value="P-loop containing nucleoside triphosphate hydrolases"/>
    <property type="match status" value="1"/>
</dbReference>
<dbReference type="Pfam" id="PF13514">
    <property type="entry name" value="AAA_27"/>
    <property type="match status" value="1"/>
</dbReference>